<name>A0ABD3LZN6_9STRA</name>
<dbReference type="EMBL" id="JALLBG020000268">
    <property type="protein sequence ID" value="KAL3757235.1"/>
    <property type="molecule type" value="Genomic_DNA"/>
</dbReference>
<reference evidence="1 2" key="1">
    <citation type="submission" date="2024-10" db="EMBL/GenBank/DDBJ databases">
        <title>Updated reference genomes for cyclostephanoid diatoms.</title>
        <authorList>
            <person name="Roberts W.R."/>
            <person name="Alverson A.J."/>
        </authorList>
    </citation>
    <scope>NUCLEOTIDE SEQUENCE [LARGE SCALE GENOMIC DNA]</scope>
    <source>
        <strain evidence="1 2">AJA232-27</strain>
    </source>
</reference>
<protein>
    <submittedName>
        <fullName evidence="1">Uncharacterized protein</fullName>
    </submittedName>
</protein>
<evidence type="ECO:0000313" key="1">
    <source>
        <dbReference type="EMBL" id="KAL3757235.1"/>
    </source>
</evidence>
<gene>
    <name evidence="1" type="ORF">ACHAWU_008396</name>
</gene>
<dbReference type="AlphaFoldDB" id="A0ABD3LZN6"/>
<dbReference type="Proteomes" id="UP001530293">
    <property type="component" value="Unassembled WGS sequence"/>
</dbReference>
<accession>A0ABD3LZN6</accession>
<organism evidence="1 2">
    <name type="scientific">Discostella pseudostelligera</name>
    <dbReference type="NCBI Taxonomy" id="259834"/>
    <lineage>
        <taxon>Eukaryota</taxon>
        <taxon>Sar</taxon>
        <taxon>Stramenopiles</taxon>
        <taxon>Ochrophyta</taxon>
        <taxon>Bacillariophyta</taxon>
        <taxon>Coscinodiscophyceae</taxon>
        <taxon>Thalassiosirophycidae</taxon>
        <taxon>Stephanodiscales</taxon>
        <taxon>Stephanodiscaceae</taxon>
        <taxon>Discostella</taxon>
    </lineage>
</organism>
<evidence type="ECO:0000313" key="2">
    <source>
        <dbReference type="Proteomes" id="UP001530293"/>
    </source>
</evidence>
<sequence>MSNPITTWIKKSMETYKDREEWMVERISEGSINSQKMSDERHGPFKVHDHYRAEMRTRTNFRHRSAISSYAGSEAGNAGSYSALNYYQEGFAKRRDEILTDIAKNG</sequence>
<proteinExistence type="predicted"/>
<comment type="caution">
    <text evidence="1">The sequence shown here is derived from an EMBL/GenBank/DDBJ whole genome shotgun (WGS) entry which is preliminary data.</text>
</comment>
<keyword evidence="2" id="KW-1185">Reference proteome</keyword>